<feature type="binding site" evidence="3">
    <location>
        <position position="70"/>
    </location>
    <ligand>
        <name>Cu cation</name>
        <dbReference type="ChEBI" id="CHEBI:23378"/>
    </ligand>
</feature>
<evidence type="ECO:0000256" key="5">
    <source>
        <dbReference type="SAM" id="SignalP"/>
    </source>
</evidence>
<dbReference type="AlphaFoldDB" id="A0A852RLM9"/>
<dbReference type="RefSeq" id="WP_246319023.1">
    <property type="nucleotide sequence ID" value="NZ_BAABEF010000001.1"/>
</dbReference>
<dbReference type="InterPro" id="IPR036249">
    <property type="entry name" value="Thioredoxin-like_sf"/>
</dbReference>
<protein>
    <submittedName>
        <fullName evidence="7">Protein SCO1/2</fullName>
    </submittedName>
</protein>
<keyword evidence="2 3" id="KW-0186">Copper</keyword>
<proteinExistence type="inferred from homology"/>
<comment type="similarity">
    <text evidence="1">Belongs to the SCO1/2 family.</text>
</comment>
<reference evidence="7 8" key="1">
    <citation type="submission" date="2020-07" db="EMBL/GenBank/DDBJ databases">
        <title>Sequencing the genomes of 1000 actinobacteria strains.</title>
        <authorList>
            <person name="Klenk H.-P."/>
        </authorList>
    </citation>
    <scope>NUCLEOTIDE SEQUENCE [LARGE SCALE GENOMIC DNA]</scope>
    <source>
        <strain evidence="7 8">DSM 19082</strain>
    </source>
</reference>
<dbReference type="PANTHER" id="PTHR12151">
    <property type="entry name" value="ELECTRON TRANSPORT PROTIN SCO1/SENC FAMILY MEMBER"/>
    <property type="match status" value="1"/>
</dbReference>
<evidence type="ECO:0000256" key="4">
    <source>
        <dbReference type="PIRSR" id="PIRSR603782-2"/>
    </source>
</evidence>
<evidence type="ECO:0000313" key="8">
    <source>
        <dbReference type="Proteomes" id="UP000582231"/>
    </source>
</evidence>
<evidence type="ECO:0000256" key="2">
    <source>
        <dbReference type="ARBA" id="ARBA00023008"/>
    </source>
</evidence>
<dbReference type="Pfam" id="PF02630">
    <property type="entry name" value="SCO1-SenC"/>
    <property type="match status" value="1"/>
</dbReference>
<dbReference type="PANTHER" id="PTHR12151:SF25">
    <property type="entry name" value="LINALOOL DEHYDRATASE_ISOMERASE DOMAIN-CONTAINING PROTEIN"/>
    <property type="match status" value="1"/>
</dbReference>
<dbReference type="EMBL" id="JACCBF010000001">
    <property type="protein sequence ID" value="NYD30196.1"/>
    <property type="molecule type" value="Genomic_DNA"/>
</dbReference>
<feature type="signal peptide" evidence="5">
    <location>
        <begin position="1"/>
        <end position="16"/>
    </location>
</feature>
<evidence type="ECO:0000256" key="3">
    <source>
        <dbReference type="PIRSR" id="PIRSR603782-1"/>
    </source>
</evidence>
<dbReference type="Proteomes" id="UP000582231">
    <property type="component" value="Unassembled WGS sequence"/>
</dbReference>
<keyword evidence="8" id="KW-1185">Reference proteome</keyword>
<feature type="disulfide bond" description="Redox-active" evidence="4">
    <location>
        <begin position="66"/>
        <end position="70"/>
    </location>
</feature>
<dbReference type="GO" id="GO:0046872">
    <property type="term" value="F:metal ion binding"/>
    <property type="evidence" value="ECO:0007669"/>
    <property type="project" value="UniProtKB-KW"/>
</dbReference>
<keyword evidence="5" id="KW-0732">Signal</keyword>
<organism evidence="7 8">
    <name type="scientific">Nocardioides kongjuensis</name>
    <dbReference type="NCBI Taxonomy" id="349522"/>
    <lineage>
        <taxon>Bacteria</taxon>
        <taxon>Bacillati</taxon>
        <taxon>Actinomycetota</taxon>
        <taxon>Actinomycetes</taxon>
        <taxon>Propionibacteriales</taxon>
        <taxon>Nocardioidaceae</taxon>
        <taxon>Nocardioides</taxon>
    </lineage>
</organism>
<dbReference type="SUPFAM" id="SSF52833">
    <property type="entry name" value="Thioredoxin-like"/>
    <property type="match status" value="1"/>
</dbReference>
<comment type="caution">
    <text evidence="7">The sequence shown here is derived from an EMBL/GenBank/DDBJ whole genome shotgun (WGS) entry which is preliminary data.</text>
</comment>
<keyword evidence="3" id="KW-0479">Metal-binding</keyword>
<keyword evidence="4" id="KW-1015">Disulfide bond</keyword>
<dbReference type="CDD" id="cd02968">
    <property type="entry name" value="SCO"/>
    <property type="match status" value="1"/>
</dbReference>
<feature type="domain" description="Thioredoxin" evidence="6">
    <location>
        <begin position="27"/>
        <end position="192"/>
    </location>
</feature>
<accession>A0A852RLM9</accession>
<feature type="binding site" evidence="3">
    <location>
        <position position="66"/>
    </location>
    <ligand>
        <name>Cu cation</name>
        <dbReference type="ChEBI" id="CHEBI:23378"/>
    </ligand>
</feature>
<sequence>MTALVVLLGLALSACGSEPDTFTGTRLTNPFKAADVELADTSGAPYSLGADTKKPLTLVFFGYTSCPDYCPMVMNNLAAAINRLDAADKKKVDVVFVTTDPARDDAQTLRTYLDRYNKSFIGLTGSIEQVIEAGDSLHVYVSDGKLLPTGGYDLGGHTTSTLAVDPHHQAVALWNQETSSAEFAADIHALLTDD</sequence>
<gene>
    <name evidence="7" type="ORF">BJ958_001742</name>
</gene>
<evidence type="ECO:0000313" key="7">
    <source>
        <dbReference type="EMBL" id="NYD30196.1"/>
    </source>
</evidence>
<evidence type="ECO:0000256" key="1">
    <source>
        <dbReference type="ARBA" id="ARBA00010996"/>
    </source>
</evidence>
<dbReference type="PROSITE" id="PS51352">
    <property type="entry name" value="THIOREDOXIN_2"/>
    <property type="match status" value="1"/>
</dbReference>
<evidence type="ECO:0000259" key="6">
    <source>
        <dbReference type="PROSITE" id="PS51352"/>
    </source>
</evidence>
<dbReference type="Gene3D" id="3.40.30.10">
    <property type="entry name" value="Glutaredoxin"/>
    <property type="match status" value="1"/>
</dbReference>
<feature type="chain" id="PRO_5038626675" evidence="5">
    <location>
        <begin position="17"/>
        <end position="194"/>
    </location>
</feature>
<dbReference type="InterPro" id="IPR003782">
    <property type="entry name" value="SCO1/SenC"/>
</dbReference>
<name>A0A852RLM9_9ACTN</name>
<feature type="binding site" evidence="3">
    <location>
        <position position="157"/>
    </location>
    <ligand>
        <name>Cu cation</name>
        <dbReference type="ChEBI" id="CHEBI:23378"/>
    </ligand>
</feature>
<dbReference type="InterPro" id="IPR013766">
    <property type="entry name" value="Thioredoxin_domain"/>
</dbReference>